<dbReference type="OrthoDB" id="9815825at2"/>
<feature type="domain" description="Gfo/Idh/MocA-like oxidoreductase N-terminal" evidence="3">
    <location>
        <begin position="6"/>
        <end position="124"/>
    </location>
</feature>
<dbReference type="PANTHER" id="PTHR22604:SF105">
    <property type="entry name" value="TRANS-1,2-DIHYDROBENZENE-1,2-DIOL DEHYDROGENASE"/>
    <property type="match status" value="1"/>
</dbReference>
<name>A0A4R5CK43_9FLAO</name>
<dbReference type="Gene3D" id="3.40.50.720">
    <property type="entry name" value="NAD(P)-binding Rossmann-like Domain"/>
    <property type="match status" value="1"/>
</dbReference>
<dbReference type="Pfam" id="PF22725">
    <property type="entry name" value="GFO_IDH_MocA_C3"/>
    <property type="match status" value="1"/>
</dbReference>
<evidence type="ECO:0000256" key="1">
    <source>
        <dbReference type="ARBA" id="ARBA00010928"/>
    </source>
</evidence>
<dbReference type="InterPro" id="IPR050984">
    <property type="entry name" value="Gfo/Idh/MocA_domain"/>
</dbReference>
<dbReference type="Pfam" id="PF01408">
    <property type="entry name" value="GFO_IDH_MocA"/>
    <property type="match status" value="1"/>
</dbReference>
<proteinExistence type="inferred from homology"/>
<dbReference type="PANTHER" id="PTHR22604">
    <property type="entry name" value="OXIDOREDUCTASES"/>
    <property type="match status" value="1"/>
</dbReference>
<feature type="domain" description="GFO/IDH/MocA-like oxidoreductase" evidence="4">
    <location>
        <begin position="136"/>
        <end position="247"/>
    </location>
</feature>
<dbReference type="Proteomes" id="UP000295479">
    <property type="component" value="Unassembled WGS sequence"/>
</dbReference>
<keyword evidence="6" id="KW-1185">Reference proteome</keyword>
<evidence type="ECO:0000259" key="3">
    <source>
        <dbReference type="Pfam" id="PF01408"/>
    </source>
</evidence>
<dbReference type="SUPFAM" id="SSF55347">
    <property type="entry name" value="Glyceraldehyde-3-phosphate dehydrogenase-like, C-terminal domain"/>
    <property type="match status" value="1"/>
</dbReference>
<dbReference type="AlphaFoldDB" id="A0A4R5CK43"/>
<comment type="caution">
    <text evidence="5">The sequence shown here is derived from an EMBL/GenBank/DDBJ whole genome shotgun (WGS) entry which is preliminary data.</text>
</comment>
<evidence type="ECO:0000313" key="6">
    <source>
        <dbReference type="Proteomes" id="UP000295479"/>
    </source>
</evidence>
<accession>A0A4R5CK43</accession>
<keyword evidence="2" id="KW-0560">Oxidoreductase</keyword>
<comment type="similarity">
    <text evidence="1">Belongs to the Gfo/Idh/MocA family.</text>
</comment>
<dbReference type="GO" id="GO:0000166">
    <property type="term" value="F:nucleotide binding"/>
    <property type="evidence" value="ECO:0007669"/>
    <property type="project" value="InterPro"/>
</dbReference>
<dbReference type="EMBL" id="SMFK01000001">
    <property type="protein sequence ID" value="TDD99529.1"/>
    <property type="molecule type" value="Genomic_DNA"/>
</dbReference>
<dbReference type="GO" id="GO:0016491">
    <property type="term" value="F:oxidoreductase activity"/>
    <property type="evidence" value="ECO:0007669"/>
    <property type="project" value="UniProtKB-KW"/>
</dbReference>
<dbReference type="InterPro" id="IPR055170">
    <property type="entry name" value="GFO_IDH_MocA-like_dom"/>
</dbReference>
<evidence type="ECO:0000256" key="2">
    <source>
        <dbReference type="ARBA" id="ARBA00023002"/>
    </source>
</evidence>
<dbReference type="InterPro" id="IPR000683">
    <property type="entry name" value="Gfo/Idh/MocA-like_OxRdtase_N"/>
</dbReference>
<dbReference type="InterPro" id="IPR036291">
    <property type="entry name" value="NAD(P)-bd_dom_sf"/>
</dbReference>
<dbReference type="SUPFAM" id="SSF51735">
    <property type="entry name" value="NAD(P)-binding Rossmann-fold domains"/>
    <property type="match status" value="1"/>
</dbReference>
<sequence length="327" mass="36192">MSAKKINWGILGLGNIADQFALDLAMVSNANLYAVASRSLVKATAFAKKHNATVSFEEYDSLINDPNVDIIYIATPHDSHASLSIQALNAKKHVLCEKPVAINAKDAIRMIEASKRNNCFFMEAFWTRFNPSFVAILAKIKKGDLGEIRYINADFGFIVENPSGRHTDINLGGGSLLDMGVYPLFLSYMILGQPEKIMASSLFFDTGADQQTTMVFHYPKAQAVLQSSFIARTNMTATISGTNGRIVIDSNWHAAQSYSVFKNDIETEFVLPTKGKGFTYEIEECHNCIEKCAIESQIWSHQNSMDLIEIADQVRKQAGIVYPADAI</sequence>
<protein>
    <submittedName>
        <fullName evidence="5">Gfo/Idh/MocA family oxidoreductase</fullName>
    </submittedName>
</protein>
<evidence type="ECO:0000313" key="5">
    <source>
        <dbReference type="EMBL" id="TDD99529.1"/>
    </source>
</evidence>
<organism evidence="5 6">
    <name type="scientific">Flavobacterium cellulosilyticum</name>
    <dbReference type="NCBI Taxonomy" id="2541731"/>
    <lineage>
        <taxon>Bacteria</taxon>
        <taxon>Pseudomonadati</taxon>
        <taxon>Bacteroidota</taxon>
        <taxon>Flavobacteriia</taxon>
        <taxon>Flavobacteriales</taxon>
        <taxon>Flavobacteriaceae</taxon>
        <taxon>Flavobacterium</taxon>
    </lineage>
</organism>
<evidence type="ECO:0000259" key="4">
    <source>
        <dbReference type="Pfam" id="PF22725"/>
    </source>
</evidence>
<dbReference type="RefSeq" id="WP_132000756.1">
    <property type="nucleotide sequence ID" value="NZ_SMFK01000001.1"/>
</dbReference>
<gene>
    <name evidence="5" type="ORF">E0F76_02045</name>
</gene>
<dbReference type="Gene3D" id="3.30.360.10">
    <property type="entry name" value="Dihydrodipicolinate Reductase, domain 2"/>
    <property type="match status" value="1"/>
</dbReference>
<reference evidence="5 6" key="1">
    <citation type="submission" date="2019-03" db="EMBL/GenBank/DDBJ databases">
        <title>Flavobacterium AR-3-4 sp. nov. isolated from arctic soil.</title>
        <authorList>
            <person name="Chaudhary D.K."/>
        </authorList>
    </citation>
    <scope>NUCLEOTIDE SEQUENCE [LARGE SCALE GENOMIC DNA]</scope>
    <source>
        <strain evidence="5 6">AR-3-4</strain>
    </source>
</reference>